<evidence type="ECO:0000313" key="16">
    <source>
        <dbReference type="Proteomes" id="UP000587586"/>
    </source>
</evidence>
<keyword evidence="4" id="KW-0808">Transferase</keyword>
<dbReference type="SMART" id="SM00086">
    <property type="entry name" value="PAC"/>
    <property type="match status" value="2"/>
</dbReference>
<dbReference type="InterPro" id="IPR036097">
    <property type="entry name" value="HisK_dim/P_sf"/>
</dbReference>
<dbReference type="InterPro" id="IPR001610">
    <property type="entry name" value="PAC"/>
</dbReference>
<evidence type="ECO:0000256" key="3">
    <source>
        <dbReference type="ARBA" id="ARBA00022553"/>
    </source>
</evidence>
<comment type="catalytic activity">
    <reaction evidence="1">
        <text>ATP + protein L-histidine = ADP + protein N-phospho-L-histidine.</text>
        <dbReference type="EC" id="2.7.13.3"/>
    </reaction>
</comment>
<feature type="domain" description="PAC" evidence="14">
    <location>
        <begin position="578"/>
        <end position="629"/>
    </location>
</feature>
<dbReference type="GO" id="GO:0005524">
    <property type="term" value="F:ATP binding"/>
    <property type="evidence" value="ECO:0007669"/>
    <property type="project" value="UniProtKB-KW"/>
</dbReference>
<organism evidence="15 16">
    <name type="scientific">Geomonas limicola</name>
    <dbReference type="NCBI Taxonomy" id="2740186"/>
    <lineage>
        <taxon>Bacteria</taxon>
        <taxon>Pseudomonadati</taxon>
        <taxon>Thermodesulfobacteriota</taxon>
        <taxon>Desulfuromonadia</taxon>
        <taxon>Geobacterales</taxon>
        <taxon>Geobacteraceae</taxon>
        <taxon>Geomonas</taxon>
    </lineage>
</organism>
<dbReference type="SMART" id="SM00448">
    <property type="entry name" value="REC"/>
    <property type="match status" value="1"/>
</dbReference>
<dbReference type="Proteomes" id="UP000587586">
    <property type="component" value="Unassembled WGS sequence"/>
</dbReference>
<dbReference type="SUPFAM" id="SSF55874">
    <property type="entry name" value="ATPase domain of HSP90 chaperone/DNA topoisomerase II/histidine kinase"/>
    <property type="match status" value="1"/>
</dbReference>
<dbReference type="SMART" id="SM00388">
    <property type="entry name" value="HisKA"/>
    <property type="match status" value="1"/>
</dbReference>
<dbReference type="PANTHER" id="PTHR43065:SF42">
    <property type="entry name" value="TWO-COMPONENT SENSOR PPRA"/>
    <property type="match status" value="1"/>
</dbReference>
<evidence type="ECO:0000256" key="10">
    <source>
        <dbReference type="SAM" id="SignalP"/>
    </source>
</evidence>
<dbReference type="PANTHER" id="PTHR43065">
    <property type="entry name" value="SENSOR HISTIDINE KINASE"/>
    <property type="match status" value="1"/>
</dbReference>
<name>A0A6V8NC66_9BACT</name>
<dbReference type="RefSeq" id="WP_183362610.1">
    <property type="nucleotide sequence ID" value="NZ_BLXZ01000008.1"/>
</dbReference>
<dbReference type="Gene3D" id="3.30.450.20">
    <property type="entry name" value="PAS domain"/>
    <property type="match status" value="2"/>
</dbReference>
<dbReference type="InterPro" id="IPR005467">
    <property type="entry name" value="His_kinase_dom"/>
</dbReference>
<dbReference type="Pfam" id="PF00989">
    <property type="entry name" value="PAS"/>
    <property type="match status" value="1"/>
</dbReference>
<dbReference type="Pfam" id="PF00512">
    <property type="entry name" value="HisKA"/>
    <property type="match status" value="1"/>
</dbReference>
<dbReference type="SUPFAM" id="SSF52172">
    <property type="entry name" value="CheY-like"/>
    <property type="match status" value="1"/>
</dbReference>
<dbReference type="SUPFAM" id="SSF47384">
    <property type="entry name" value="Homodimeric domain of signal transducing histidine kinase"/>
    <property type="match status" value="1"/>
</dbReference>
<dbReference type="InterPro" id="IPR001789">
    <property type="entry name" value="Sig_transdc_resp-reg_receiver"/>
</dbReference>
<dbReference type="Pfam" id="PF08448">
    <property type="entry name" value="PAS_4"/>
    <property type="match status" value="1"/>
</dbReference>
<evidence type="ECO:0000256" key="8">
    <source>
        <dbReference type="ARBA" id="ARBA00023012"/>
    </source>
</evidence>
<dbReference type="InterPro" id="IPR000014">
    <property type="entry name" value="PAS"/>
</dbReference>
<dbReference type="CDD" id="cd00156">
    <property type="entry name" value="REC"/>
    <property type="match status" value="1"/>
</dbReference>
<reference evidence="16" key="1">
    <citation type="submission" date="2020-06" db="EMBL/GenBank/DDBJ databases">
        <title>Draft genomic sequecing of Geomonas sp. Red745.</title>
        <authorList>
            <person name="Itoh H."/>
            <person name="Xu Z.X."/>
            <person name="Ushijima N."/>
            <person name="Masuda Y."/>
            <person name="Shiratori Y."/>
            <person name="Senoo K."/>
        </authorList>
    </citation>
    <scope>NUCLEOTIDE SEQUENCE [LARGE SCALE GENOMIC DNA]</scope>
    <source>
        <strain evidence="16">Red745</strain>
    </source>
</reference>
<feature type="chain" id="PRO_5027957717" description="histidine kinase" evidence="10">
    <location>
        <begin position="23"/>
        <end position="999"/>
    </location>
</feature>
<dbReference type="Pfam" id="PF02518">
    <property type="entry name" value="HATPase_c"/>
    <property type="match status" value="1"/>
</dbReference>
<keyword evidence="5" id="KW-0547">Nucleotide-binding</keyword>
<dbReference type="PROSITE" id="PS50113">
    <property type="entry name" value="PAC"/>
    <property type="match status" value="2"/>
</dbReference>
<dbReference type="InterPro" id="IPR013656">
    <property type="entry name" value="PAS_4"/>
</dbReference>
<accession>A0A6V8NC66</accession>
<dbReference type="InterPro" id="IPR003594">
    <property type="entry name" value="HATPase_dom"/>
</dbReference>
<keyword evidence="3 9" id="KW-0597">Phosphoprotein</keyword>
<dbReference type="InterPro" id="IPR000700">
    <property type="entry name" value="PAS-assoc_C"/>
</dbReference>
<dbReference type="EMBL" id="BLXZ01000008">
    <property type="protein sequence ID" value="GFO70020.1"/>
    <property type="molecule type" value="Genomic_DNA"/>
</dbReference>
<comment type="caution">
    <text evidence="15">The sequence shown here is derived from an EMBL/GenBank/DDBJ whole genome shotgun (WGS) entry which is preliminary data.</text>
</comment>
<dbReference type="AlphaFoldDB" id="A0A6V8NC66"/>
<evidence type="ECO:0000259" key="11">
    <source>
        <dbReference type="PROSITE" id="PS50109"/>
    </source>
</evidence>
<evidence type="ECO:0000256" key="9">
    <source>
        <dbReference type="PROSITE-ProRule" id="PRU00169"/>
    </source>
</evidence>
<dbReference type="InterPro" id="IPR013767">
    <property type="entry name" value="PAS_fold"/>
</dbReference>
<evidence type="ECO:0000256" key="7">
    <source>
        <dbReference type="ARBA" id="ARBA00022840"/>
    </source>
</evidence>
<dbReference type="PROSITE" id="PS50112">
    <property type="entry name" value="PAS"/>
    <property type="match status" value="2"/>
</dbReference>
<evidence type="ECO:0000259" key="13">
    <source>
        <dbReference type="PROSITE" id="PS50112"/>
    </source>
</evidence>
<keyword evidence="10" id="KW-0732">Signal</keyword>
<dbReference type="SMART" id="SM00091">
    <property type="entry name" value="PAS"/>
    <property type="match status" value="2"/>
</dbReference>
<dbReference type="GO" id="GO:0000155">
    <property type="term" value="F:phosphorelay sensor kinase activity"/>
    <property type="evidence" value="ECO:0007669"/>
    <property type="project" value="InterPro"/>
</dbReference>
<dbReference type="SMART" id="SM00387">
    <property type="entry name" value="HATPase_c"/>
    <property type="match status" value="1"/>
</dbReference>
<feature type="domain" description="Histidine kinase" evidence="11">
    <location>
        <begin position="642"/>
        <end position="865"/>
    </location>
</feature>
<evidence type="ECO:0000313" key="15">
    <source>
        <dbReference type="EMBL" id="GFO70020.1"/>
    </source>
</evidence>
<protein>
    <recommendedName>
        <fullName evidence="2">histidine kinase</fullName>
        <ecNumber evidence="2">2.7.13.3</ecNumber>
    </recommendedName>
</protein>
<feature type="domain" description="PAS" evidence="13">
    <location>
        <begin position="505"/>
        <end position="583"/>
    </location>
</feature>
<evidence type="ECO:0000256" key="4">
    <source>
        <dbReference type="ARBA" id="ARBA00022679"/>
    </source>
</evidence>
<dbReference type="NCBIfam" id="TIGR00229">
    <property type="entry name" value="sensory_box"/>
    <property type="match status" value="2"/>
</dbReference>
<feature type="domain" description="Response regulatory" evidence="12">
    <location>
        <begin position="884"/>
        <end position="998"/>
    </location>
</feature>
<gene>
    <name evidence="15" type="ORF">GMLC_35990</name>
</gene>
<dbReference type="PRINTS" id="PR00344">
    <property type="entry name" value="BCTRLSENSOR"/>
</dbReference>
<dbReference type="Gene3D" id="3.30.565.10">
    <property type="entry name" value="Histidine kinase-like ATPase, C-terminal domain"/>
    <property type="match status" value="1"/>
</dbReference>
<dbReference type="CDD" id="cd00082">
    <property type="entry name" value="HisKA"/>
    <property type="match status" value="1"/>
</dbReference>
<sequence length="999" mass="110364">MKPTLFLLGTLLSLLWAAAAYAAPLPGSAPQKRILVLYSYNYNLPAQQDIAEGLETVSKSSHIPLGNVLHEYLDVAPPRSATQNQELRRLLLSKYAGQHFDLVVTVYDQALDFLLNEGKDLSPGTPCIALFCLPNRDFSHSDRQITASPISYDCAGTLKLALKLFPKTKRVLFVAGNSRTNQAVEQRARAEFDRLFAGKLNFEYLGERSIDELVQQLPKLSQDTIILYSIVTADRTGKIFVPRDVLQRIVAAAPVPTFGVTSAYLDTGILGGSVIDFQAAGAVLGRAIVAFEPGRQVALEPNSAFIKPMFNWDQLTRWGASASALPQETVLLNRPMTLWHRYRVELSALLAVIVMLSLSVTALALQNRRIAHAERQAKDSARRFRAVFDHSPLAIGIGELASGKLLEVNDSWLSLFGYQRQEVLGRTTTELNLYPSPEVRDGMVTAIRITGKVVNRDLRLTRKDGNVLDLLYSADILQQGESPHLMVMLADVTEQKRHAEATERLQLRQRSILDNLPMMAWLKDTEGRLEMVNAAYAESCGRNVEECLGKTDLDLFPDTLAEKYMADDREVCASGLSVQVEEQIATPRGTRWAITCKTPVIDRNGKVLGTTGIALDITEHRKLEEQLRQAQKMESVGRLAGGVAHDFNNKLSVILGYAELIKLQYPAAQKLQEQLDAIQQAAEHSRDITAQLLTFSRKQLIRPQPMNLSAALQATQKTLPRLIGEDITLSYQLSDQLWRVLIDPIQLDQIVMNLAVNARDAMPQGGSLRISTDNVRVEDPDLLEPFEAPPGDYVRMVFSDTGTGMTGEVRRHIFEPFFTTKETGKGTGLGLATIYGIVVQNHGLITVESEPDRGTSFLIFLPREAEALTQAPEPAALPLPGKETILVVEDDPEVLRLAESMLKVLGYTVHTATTPGQALALCGSLPIDLVLSDIVMPELNGRELVERIQVLRPGTKVVFMSGYPASELSERYQGNQEVHFIAKPFNLASLSEKVKEALG</sequence>
<dbReference type="InterPro" id="IPR003661">
    <property type="entry name" value="HisK_dim/P_dom"/>
</dbReference>
<feature type="domain" description="PAS" evidence="13">
    <location>
        <begin position="401"/>
        <end position="457"/>
    </location>
</feature>
<dbReference type="PROSITE" id="PS50110">
    <property type="entry name" value="RESPONSE_REGULATORY"/>
    <property type="match status" value="1"/>
</dbReference>
<proteinExistence type="predicted"/>
<evidence type="ECO:0000256" key="2">
    <source>
        <dbReference type="ARBA" id="ARBA00012438"/>
    </source>
</evidence>
<dbReference type="Gene3D" id="1.10.287.130">
    <property type="match status" value="1"/>
</dbReference>
<dbReference type="InterPro" id="IPR011006">
    <property type="entry name" value="CheY-like_superfamily"/>
</dbReference>
<feature type="domain" description="PAC" evidence="14">
    <location>
        <begin position="454"/>
        <end position="504"/>
    </location>
</feature>
<dbReference type="CDD" id="cd00130">
    <property type="entry name" value="PAS"/>
    <property type="match status" value="2"/>
</dbReference>
<keyword evidence="7" id="KW-0067">ATP-binding</keyword>
<evidence type="ECO:0000256" key="5">
    <source>
        <dbReference type="ARBA" id="ARBA00022741"/>
    </source>
</evidence>
<keyword evidence="8" id="KW-0902">Two-component regulatory system</keyword>
<evidence type="ECO:0000259" key="14">
    <source>
        <dbReference type="PROSITE" id="PS50113"/>
    </source>
</evidence>
<keyword evidence="6" id="KW-0418">Kinase</keyword>
<dbReference type="GO" id="GO:0006355">
    <property type="term" value="P:regulation of DNA-templated transcription"/>
    <property type="evidence" value="ECO:0007669"/>
    <property type="project" value="InterPro"/>
</dbReference>
<dbReference type="InterPro" id="IPR036890">
    <property type="entry name" value="HATPase_C_sf"/>
</dbReference>
<dbReference type="InterPro" id="IPR035965">
    <property type="entry name" value="PAS-like_dom_sf"/>
</dbReference>
<dbReference type="Pfam" id="PF00072">
    <property type="entry name" value="Response_reg"/>
    <property type="match status" value="1"/>
</dbReference>
<evidence type="ECO:0000256" key="6">
    <source>
        <dbReference type="ARBA" id="ARBA00022777"/>
    </source>
</evidence>
<evidence type="ECO:0000259" key="12">
    <source>
        <dbReference type="PROSITE" id="PS50110"/>
    </source>
</evidence>
<dbReference type="Gene3D" id="3.40.50.2300">
    <property type="match status" value="3"/>
</dbReference>
<dbReference type="PROSITE" id="PS50109">
    <property type="entry name" value="HIS_KIN"/>
    <property type="match status" value="1"/>
</dbReference>
<dbReference type="EC" id="2.7.13.3" evidence="2"/>
<dbReference type="InterPro" id="IPR004358">
    <property type="entry name" value="Sig_transdc_His_kin-like_C"/>
</dbReference>
<feature type="signal peptide" evidence="10">
    <location>
        <begin position="1"/>
        <end position="22"/>
    </location>
</feature>
<keyword evidence="16" id="KW-1185">Reference proteome</keyword>
<feature type="modified residue" description="4-aspartylphosphate" evidence="9">
    <location>
        <position position="933"/>
    </location>
</feature>
<evidence type="ECO:0000256" key="1">
    <source>
        <dbReference type="ARBA" id="ARBA00000085"/>
    </source>
</evidence>
<dbReference type="SUPFAM" id="SSF55785">
    <property type="entry name" value="PYP-like sensor domain (PAS domain)"/>
    <property type="match status" value="2"/>
</dbReference>